<organism evidence="1 2">
    <name type="scientific">Micromonospora ureilytica</name>
    <dbReference type="NCBI Taxonomy" id="709868"/>
    <lineage>
        <taxon>Bacteria</taxon>
        <taxon>Bacillati</taxon>
        <taxon>Actinomycetota</taxon>
        <taxon>Actinomycetes</taxon>
        <taxon>Micromonosporales</taxon>
        <taxon>Micromonosporaceae</taxon>
        <taxon>Micromonospora</taxon>
    </lineage>
</organism>
<dbReference type="OrthoDB" id="3400135at2"/>
<dbReference type="RefSeq" id="WP_124821927.1">
    <property type="nucleotide sequence ID" value="NZ_QDGB01000326.1"/>
</dbReference>
<proteinExistence type="predicted"/>
<evidence type="ECO:0008006" key="3">
    <source>
        <dbReference type="Google" id="ProtNLM"/>
    </source>
</evidence>
<sequence length="102" mass="10659">MNTATQTRHPWRATARTIFAGTVAGLSLLPTIAVAGGIDTVPAVAQVVGVAAAITRVLALPGVEDFMERFVPFLAAAPAAEELPATQASVPPGTMFRDRDFR</sequence>
<gene>
    <name evidence="1" type="ORF">DDE19_26070</name>
</gene>
<dbReference type="EMBL" id="QDGB01000326">
    <property type="protein sequence ID" value="RQX13408.1"/>
    <property type="molecule type" value="Genomic_DNA"/>
</dbReference>
<evidence type="ECO:0000313" key="2">
    <source>
        <dbReference type="Proteomes" id="UP000278981"/>
    </source>
</evidence>
<dbReference type="AlphaFoldDB" id="A0A3N9XK36"/>
<accession>A0A3N9XK36</accession>
<comment type="caution">
    <text evidence="1">The sequence shown here is derived from an EMBL/GenBank/DDBJ whole genome shotgun (WGS) entry which is preliminary data.</text>
</comment>
<evidence type="ECO:0000313" key="1">
    <source>
        <dbReference type="EMBL" id="RQX13408.1"/>
    </source>
</evidence>
<dbReference type="Proteomes" id="UP000278981">
    <property type="component" value="Unassembled WGS sequence"/>
</dbReference>
<name>A0A3N9XK36_9ACTN</name>
<reference evidence="1 2" key="1">
    <citation type="submission" date="2018-04" db="EMBL/GenBank/DDBJ databases">
        <title>Micromonosporas from Atacama Desert.</title>
        <authorList>
            <person name="Carro L."/>
            <person name="Klenk H.-P."/>
            <person name="Goodfellow M."/>
        </authorList>
    </citation>
    <scope>NUCLEOTIDE SEQUENCE [LARGE SCALE GENOMIC DNA]</scope>
    <source>
        <strain evidence="1 2">LB19</strain>
    </source>
</reference>
<protein>
    <recommendedName>
        <fullName evidence="3">Holin</fullName>
    </recommendedName>
</protein>